<evidence type="ECO:0000313" key="11">
    <source>
        <dbReference type="Proteomes" id="UP000001227"/>
    </source>
</evidence>
<evidence type="ECO:0000313" key="10">
    <source>
        <dbReference type="EMBL" id="ACE05683.1"/>
    </source>
</evidence>
<sequence>MIWLQVIVVLSAIIIGTRLKGISLGIMGGLGLAILAFFFHLQPTEPPFCVLLIITSVITAAGTLEAAGGLGYLSSLAEKAIKKYPHRITFIAPLITYIFTFLVGTGHIIYSILPIIATVAKETGIRPERPLTTSVIAAQQAAMASPISAPTAILIGLLAPHGIELLDMLCILIPATLGGMLITTLVINKTGKELSEEPGYAEFLKTSQETNHNNVSTPLSKVTTSAKLSVILFGVGILFIILLGAFKGLRPSWEKSGKLIPMDMSIVIAIMMLSIAALIVLICKLKPTEITKASVFTGGIQAVISILGISWLGDTFVNANQAQIMELVQAQILKHPWQFSIILFCMSILLVSQTATIRALIPLGLTLGIPALTLLAAVPAVNGLFFIPNYPTLLAATNLDSTGTTRIGKYILNHSFMLPGLIATSSAVLIAFGLVKYLF</sequence>
<reference evidence="10 11" key="1">
    <citation type="journal article" date="2010" name="J. Bacteriol.">
        <title>The genome of the amoeba symbiont 'Candidatus Amoebophilus asiaticus' reveals common mechanisms for host cell interaction among amoeba-associated bacteria.</title>
        <authorList>
            <person name="Schmitz-Esser S."/>
            <person name="Tischler P."/>
            <person name="Arnold R."/>
            <person name="Montanaro J."/>
            <person name="Wagner M."/>
            <person name="Rattei T."/>
            <person name="Horn M."/>
        </authorList>
    </citation>
    <scope>NUCLEOTIDE SEQUENCE [LARGE SCALE GENOMIC DNA]</scope>
    <source>
        <strain evidence="10 11">5a2</strain>
    </source>
</reference>
<feature type="transmembrane region" description="Helical" evidence="9">
    <location>
        <begin position="363"/>
        <end position="387"/>
    </location>
</feature>
<dbReference type="GO" id="GO:0005886">
    <property type="term" value="C:plasma membrane"/>
    <property type="evidence" value="ECO:0007669"/>
    <property type="project" value="UniProtKB-SubCell"/>
</dbReference>
<protein>
    <recommendedName>
        <fullName evidence="12">Anaerobic c4-dicarboxylate antiporter, Dcu family</fullName>
    </recommendedName>
</protein>
<dbReference type="NCBIfam" id="TIGR00770">
    <property type="entry name" value="Dcu"/>
    <property type="match status" value="1"/>
</dbReference>
<evidence type="ECO:0000256" key="8">
    <source>
        <dbReference type="ARBA" id="ARBA00023136"/>
    </source>
</evidence>
<feature type="transmembrane region" description="Helical" evidence="9">
    <location>
        <begin position="22"/>
        <end position="41"/>
    </location>
</feature>
<feature type="transmembrane region" description="Helical" evidence="9">
    <location>
        <begin position="295"/>
        <end position="312"/>
    </location>
</feature>
<evidence type="ECO:0000256" key="5">
    <source>
        <dbReference type="ARBA" id="ARBA00022519"/>
    </source>
</evidence>
<feature type="transmembrane region" description="Helical" evidence="9">
    <location>
        <begin position="48"/>
        <end position="74"/>
    </location>
</feature>
<dbReference type="InterPro" id="IPR004668">
    <property type="entry name" value="Anaer_Dcu_memb_transpt"/>
</dbReference>
<comment type="subcellular location">
    <subcellularLocation>
        <location evidence="1">Cell inner membrane</location>
        <topology evidence="1">Multi-pass membrane protein</topology>
    </subcellularLocation>
</comment>
<name>B3ER31_AMOA5</name>
<dbReference type="PIRSF" id="PIRSF004539">
    <property type="entry name" value="C4-dicrbxl_trns"/>
    <property type="match status" value="1"/>
</dbReference>
<evidence type="ECO:0000256" key="7">
    <source>
        <dbReference type="ARBA" id="ARBA00022989"/>
    </source>
</evidence>
<dbReference type="eggNOG" id="COG2704">
    <property type="taxonomic scope" value="Bacteria"/>
</dbReference>
<dbReference type="NCBIfam" id="NF006927">
    <property type="entry name" value="PRK09412.1"/>
    <property type="match status" value="1"/>
</dbReference>
<proteinExistence type="inferred from homology"/>
<evidence type="ECO:0000256" key="9">
    <source>
        <dbReference type="SAM" id="Phobius"/>
    </source>
</evidence>
<accession>B3ER31</accession>
<keyword evidence="3" id="KW-0813">Transport</keyword>
<dbReference type="Proteomes" id="UP000001227">
    <property type="component" value="Chromosome"/>
</dbReference>
<dbReference type="AlphaFoldDB" id="B3ER31"/>
<feature type="transmembrane region" description="Helical" evidence="9">
    <location>
        <begin position="165"/>
        <end position="187"/>
    </location>
</feature>
<dbReference type="OrthoDB" id="9770910at2"/>
<feature type="transmembrane region" description="Helical" evidence="9">
    <location>
        <begin position="332"/>
        <end position="351"/>
    </location>
</feature>
<feature type="transmembrane region" description="Helical" evidence="9">
    <location>
        <begin position="94"/>
        <end position="120"/>
    </location>
</feature>
<keyword evidence="8 9" id="KW-0472">Membrane</keyword>
<dbReference type="PANTHER" id="PTHR36106">
    <property type="entry name" value="ANAEROBIC C4-DICARBOXYLATE TRANSPORTER DCUB"/>
    <property type="match status" value="1"/>
</dbReference>
<keyword evidence="5" id="KW-0997">Cell inner membrane</keyword>
<evidence type="ECO:0000256" key="2">
    <source>
        <dbReference type="ARBA" id="ARBA00006413"/>
    </source>
</evidence>
<dbReference type="GO" id="GO:0015556">
    <property type="term" value="F:C4-dicarboxylate transmembrane transporter activity"/>
    <property type="evidence" value="ECO:0007669"/>
    <property type="project" value="InterPro"/>
</dbReference>
<evidence type="ECO:0000256" key="4">
    <source>
        <dbReference type="ARBA" id="ARBA00022475"/>
    </source>
</evidence>
<evidence type="ECO:0000256" key="6">
    <source>
        <dbReference type="ARBA" id="ARBA00022692"/>
    </source>
</evidence>
<evidence type="ECO:0008006" key="12">
    <source>
        <dbReference type="Google" id="ProtNLM"/>
    </source>
</evidence>
<dbReference type="Pfam" id="PF03605">
    <property type="entry name" value="DcuA_DcuB"/>
    <property type="match status" value="1"/>
</dbReference>
<feature type="transmembrane region" description="Helical" evidence="9">
    <location>
        <begin position="228"/>
        <end position="246"/>
    </location>
</feature>
<gene>
    <name evidence="10" type="ordered locus">Aasi_0240</name>
</gene>
<dbReference type="HOGENOM" id="CLU_036056_1_1_10"/>
<keyword evidence="6 9" id="KW-0812">Transmembrane</keyword>
<organism evidence="10 11">
    <name type="scientific">Amoebophilus asiaticus (strain 5a2)</name>
    <dbReference type="NCBI Taxonomy" id="452471"/>
    <lineage>
        <taxon>Bacteria</taxon>
        <taxon>Pseudomonadati</taxon>
        <taxon>Bacteroidota</taxon>
        <taxon>Cytophagia</taxon>
        <taxon>Cytophagales</taxon>
        <taxon>Amoebophilaceae</taxon>
        <taxon>Candidatus Amoebophilus</taxon>
    </lineage>
</organism>
<dbReference type="STRING" id="452471.Aasi_0240"/>
<comment type="similarity">
    <text evidence="2">Belongs to the DcuA/DcuB transporter (TC 2.A.13.1) family.</text>
</comment>
<feature type="transmembrane region" description="Helical" evidence="9">
    <location>
        <begin position="266"/>
        <end position="283"/>
    </location>
</feature>
<evidence type="ECO:0000256" key="3">
    <source>
        <dbReference type="ARBA" id="ARBA00022448"/>
    </source>
</evidence>
<feature type="transmembrane region" description="Helical" evidence="9">
    <location>
        <begin position="416"/>
        <end position="438"/>
    </location>
</feature>
<keyword evidence="7 9" id="KW-1133">Transmembrane helix</keyword>
<dbReference type="KEGG" id="aas:Aasi_0240"/>
<keyword evidence="4" id="KW-1003">Cell membrane</keyword>
<evidence type="ECO:0000256" key="1">
    <source>
        <dbReference type="ARBA" id="ARBA00004429"/>
    </source>
</evidence>
<dbReference type="NCBIfam" id="NF009136">
    <property type="entry name" value="PRK12489.1"/>
    <property type="match status" value="1"/>
</dbReference>
<dbReference type="PANTHER" id="PTHR36106:SF1">
    <property type="entry name" value="ANAEROBIC C4-DICARBOXYLATE TRANSPORTER DCUB"/>
    <property type="match status" value="1"/>
</dbReference>
<keyword evidence="11" id="KW-1185">Reference proteome</keyword>
<dbReference type="EMBL" id="CP001102">
    <property type="protein sequence ID" value="ACE05683.1"/>
    <property type="molecule type" value="Genomic_DNA"/>
</dbReference>
<dbReference type="RefSeq" id="WP_012472441.1">
    <property type="nucleotide sequence ID" value="NC_010830.1"/>
</dbReference>